<evidence type="ECO:0008006" key="3">
    <source>
        <dbReference type="Google" id="ProtNLM"/>
    </source>
</evidence>
<name>A0A1R3U947_9HYPH</name>
<dbReference type="AlphaFoldDB" id="A0A1R3U947"/>
<dbReference type="GO" id="GO:0042398">
    <property type="term" value="P:modified amino acid biosynthetic process"/>
    <property type="evidence" value="ECO:0007669"/>
    <property type="project" value="InterPro"/>
</dbReference>
<dbReference type="InterPro" id="IPR006336">
    <property type="entry name" value="GCS2"/>
</dbReference>
<evidence type="ECO:0000313" key="2">
    <source>
        <dbReference type="Proteomes" id="UP000187891"/>
    </source>
</evidence>
<evidence type="ECO:0000313" key="1">
    <source>
        <dbReference type="EMBL" id="SCX35130.1"/>
    </source>
</evidence>
<gene>
    <name evidence="1" type="ORF">DSM25559_4815</name>
</gene>
<dbReference type="PANTHER" id="PTHR36510">
    <property type="entry name" value="GLUTAMATE--CYSTEINE LIGASE 2-RELATED"/>
    <property type="match status" value="1"/>
</dbReference>
<dbReference type="GO" id="GO:0004357">
    <property type="term" value="F:glutamate-cysteine ligase activity"/>
    <property type="evidence" value="ECO:0007669"/>
    <property type="project" value="InterPro"/>
</dbReference>
<dbReference type="Gene3D" id="3.30.590.20">
    <property type="match status" value="1"/>
</dbReference>
<dbReference type="InterPro" id="IPR014746">
    <property type="entry name" value="Gln_synth/guanido_kin_cat_dom"/>
</dbReference>
<accession>A0A1R3U947</accession>
<sequence>MTTFFKDHADKFKFGWEAELMITDNNFNPLFGDTMPFGVLRDTLSAMPVPDIDYLLEKYVGSGLRPYYIEGYDADYYEDRTTRLDVKGVEIRTPITFSIEDSVRSFETLYKDLQKRLRLLDLEVCCFGNHPFQKAYIGARGHRDIIGWASAEVAMTTQGLAINISLPDALEVDLDREALNLRFSYAAPVMVLLAANTPFRKGELWRPSGRQAYSDRSYRRTFVRNTIYYRDDQHHRKEITLFDMTNDLAMHVAYAALSLGIVLSKEPVPVVPDRFSKENVRQAALLGYDAVFIDRHFDVSAPQDVASRVLTLAGVALEHHGFGAHYLAPLWRLVEAREVQAQNTLDAFHELGSIQGVLRSRANLLTSAVEVFMSA</sequence>
<dbReference type="Pfam" id="PF04107">
    <property type="entry name" value="GCS2"/>
    <property type="match status" value="1"/>
</dbReference>
<organism evidence="1 2">
    <name type="scientific">Agrobacterium rosae</name>
    <dbReference type="NCBI Taxonomy" id="1972867"/>
    <lineage>
        <taxon>Bacteria</taxon>
        <taxon>Pseudomonadati</taxon>
        <taxon>Pseudomonadota</taxon>
        <taxon>Alphaproteobacteria</taxon>
        <taxon>Hyphomicrobiales</taxon>
        <taxon>Rhizobiaceae</taxon>
        <taxon>Rhizobium/Agrobacterium group</taxon>
        <taxon>Agrobacterium</taxon>
    </lineage>
</organism>
<dbReference type="Proteomes" id="UP000187891">
    <property type="component" value="Unassembled WGS sequence"/>
</dbReference>
<protein>
    <recommendedName>
        <fullName evidence="3">Glutamate--cysteine ligase</fullName>
    </recommendedName>
</protein>
<dbReference type="EMBL" id="FMUE01000019">
    <property type="protein sequence ID" value="SCX35130.1"/>
    <property type="molecule type" value="Genomic_DNA"/>
</dbReference>
<dbReference type="STRING" id="1907666.DSM25559_4815"/>
<dbReference type="PANTHER" id="PTHR36510:SF1">
    <property type="entry name" value="GLUTAMATE--CYSTEINE LIGASE 2-RELATED"/>
    <property type="match status" value="1"/>
</dbReference>
<dbReference type="InterPro" id="IPR050141">
    <property type="entry name" value="GCL_type2/YbdK_subfam"/>
</dbReference>
<reference evidence="2" key="1">
    <citation type="submission" date="2016-10" db="EMBL/GenBank/DDBJ databases">
        <authorList>
            <person name="Wibberg D."/>
        </authorList>
    </citation>
    <scope>NUCLEOTIDE SEQUENCE [LARGE SCALE GENOMIC DNA]</scope>
</reference>
<proteinExistence type="predicted"/>
<dbReference type="SUPFAM" id="SSF55931">
    <property type="entry name" value="Glutamine synthetase/guanido kinase"/>
    <property type="match status" value="1"/>
</dbReference>
<dbReference type="RefSeq" id="WP_159442809.1">
    <property type="nucleotide sequence ID" value="NZ_FMUE01000019.1"/>
</dbReference>